<protein>
    <submittedName>
        <fullName evidence="2">Uncharacterized protein</fullName>
    </submittedName>
</protein>
<gene>
    <name evidence="2" type="ORF">OFUS_LOCUS2084</name>
</gene>
<dbReference type="Proteomes" id="UP000749559">
    <property type="component" value="Unassembled WGS sequence"/>
</dbReference>
<keyword evidence="3" id="KW-1185">Reference proteome</keyword>
<evidence type="ECO:0000313" key="3">
    <source>
        <dbReference type="Proteomes" id="UP000749559"/>
    </source>
</evidence>
<feature type="region of interest" description="Disordered" evidence="1">
    <location>
        <begin position="129"/>
        <end position="200"/>
    </location>
</feature>
<feature type="compositionally biased region" description="Basic and acidic residues" evidence="1">
    <location>
        <begin position="175"/>
        <end position="191"/>
    </location>
</feature>
<comment type="caution">
    <text evidence="2">The sequence shown here is derived from an EMBL/GenBank/DDBJ whole genome shotgun (WGS) entry which is preliminary data.</text>
</comment>
<evidence type="ECO:0000256" key="1">
    <source>
        <dbReference type="SAM" id="MobiDB-lite"/>
    </source>
</evidence>
<proteinExistence type="predicted"/>
<evidence type="ECO:0000313" key="2">
    <source>
        <dbReference type="EMBL" id="CAH1774669.1"/>
    </source>
</evidence>
<dbReference type="AlphaFoldDB" id="A0A8S4N311"/>
<name>A0A8S4N311_OWEFU</name>
<accession>A0A8S4N311</accession>
<organism evidence="2 3">
    <name type="scientific">Owenia fusiformis</name>
    <name type="common">Polychaete worm</name>
    <dbReference type="NCBI Taxonomy" id="6347"/>
    <lineage>
        <taxon>Eukaryota</taxon>
        <taxon>Metazoa</taxon>
        <taxon>Spiralia</taxon>
        <taxon>Lophotrochozoa</taxon>
        <taxon>Annelida</taxon>
        <taxon>Polychaeta</taxon>
        <taxon>Sedentaria</taxon>
        <taxon>Canalipalpata</taxon>
        <taxon>Sabellida</taxon>
        <taxon>Oweniida</taxon>
        <taxon>Oweniidae</taxon>
        <taxon>Owenia</taxon>
    </lineage>
</organism>
<feature type="compositionally biased region" description="Basic and acidic residues" evidence="1">
    <location>
        <begin position="150"/>
        <end position="164"/>
    </location>
</feature>
<sequence>MIFMTGCFRVKQNLLDSYFDAPEISLKEVLKSERWVRCSLRGRVTSYQLVRSTGGKKSEKSEFMLEQKGDVLKVKMWNSKSELIVQSDAGKLVLLRNMVIDLWKLKKWNRYSAVSTLETTVTFLDPLVSTDSPGGDHPLSRSPSPLTNTEEPKEKNDSNKDGKEPNVVSSTDNVQDNKADKTALNDSKGDEGDVDLYGDV</sequence>
<dbReference type="EMBL" id="CAIIXF020000001">
    <property type="protein sequence ID" value="CAH1774669.1"/>
    <property type="molecule type" value="Genomic_DNA"/>
</dbReference>
<reference evidence="2" key="1">
    <citation type="submission" date="2022-03" db="EMBL/GenBank/DDBJ databases">
        <authorList>
            <person name="Martin C."/>
        </authorList>
    </citation>
    <scope>NUCLEOTIDE SEQUENCE</scope>
</reference>